<evidence type="ECO:0000313" key="2">
    <source>
        <dbReference type="EMBL" id="EPJ42838.1"/>
    </source>
</evidence>
<dbReference type="Proteomes" id="UP000015001">
    <property type="component" value="Unassembled WGS sequence"/>
</dbReference>
<gene>
    <name evidence="2" type="ORF">STAFG_0106</name>
</gene>
<evidence type="ECO:0000256" key="1">
    <source>
        <dbReference type="SAM" id="MobiDB-lite"/>
    </source>
</evidence>
<evidence type="ECO:0000313" key="3">
    <source>
        <dbReference type="Proteomes" id="UP000015001"/>
    </source>
</evidence>
<comment type="caution">
    <text evidence="2">The sequence shown here is derived from an EMBL/GenBank/DDBJ whole genome shotgun (WGS) entry which is preliminary data.</text>
</comment>
<organism evidence="2 3">
    <name type="scientific">Streptomyces afghaniensis 772</name>
    <dbReference type="NCBI Taxonomy" id="1283301"/>
    <lineage>
        <taxon>Bacteria</taxon>
        <taxon>Bacillati</taxon>
        <taxon>Actinomycetota</taxon>
        <taxon>Actinomycetes</taxon>
        <taxon>Kitasatosporales</taxon>
        <taxon>Streptomycetaceae</taxon>
        <taxon>Streptomyces</taxon>
    </lineage>
</organism>
<dbReference type="AlphaFoldDB" id="S4MTI3"/>
<protein>
    <submittedName>
        <fullName evidence="2">Uncharacterized protein</fullName>
    </submittedName>
</protein>
<proteinExistence type="predicted"/>
<name>S4MTI3_9ACTN</name>
<feature type="region of interest" description="Disordered" evidence="1">
    <location>
        <begin position="17"/>
        <end position="38"/>
    </location>
</feature>
<reference evidence="2 3" key="1">
    <citation type="submission" date="2013-02" db="EMBL/GenBank/DDBJ databases">
        <title>Draft Genome Sequence of Streptomyces afghaniensis, Which Produces Compounds of the Julimycin B-Complex.</title>
        <authorList>
            <person name="Gruening B.A."/>
            <person name="Praeg A."/>
            <person name="Erxleben A."/>
            <person name="Guenther S."/>
            <person name="Fiedler H.-P."/>
            <person name="Goodfellow M."/>
            <person name="Mueller M."/>
        </authorList>
    </citation>
    <scope>NUCLEOTIDE SEQUENCE [LARGE SCALE GENOMIC DNA]</scope>
    <source>
        <strain evidence="2 3">772</strain>
    </source>
</reference>
<accession>S4MTI3</accession>
<feature type="compositionally biased region" description="Basic and acidic residues" evidence="1">
    <location>
        <begin position="28"/>
        <end position="38"/>
    </location>
</feature>
<dbReference type="EMBL" id="AOPY01000559">
    <property type="protein sequence ID" value="EPJ42838.1"/>
    <property type="molecule type" value="Genomic_DNA"/>
</dbReference>
<keyword evidence="3" id="KW-1185">Reference proteome</keyword>
<dbReference type="HOGENOM" id="CLU_3333314_0_0_11"/>
<sequence>MRDPSFCAASSVVYSVHGRRPQADETDDGPRPLPEDAR</sequence>